<evidence type="ECO:0000256" key="1">
    <source>
        <dbReference type="SAM" id="MobiDB-lite"/>
    </source>
</evidence>
<organism evidence="2">
    <name type="scientific">Alexandrium catenella</name>
    <name type="common">Red tide dinoflagellate</name>
    <name type="synonym">Gonyaulax catenella</name>
    <dbReference type="NCBI Taxonomy" id="2925"/>
    <lineage>
        <taxon>Eukaryota</taxon>
        <taxon>Sar</taxon>
        <taxon>Alveolata</taxon>
        <taxon>Dinophyceae</taxon>
        <taxon>Gonyaulacales</taxon>
        <taxon>Pyrocystaceae</taxon>
        <taxon>Alexandrium</taxon>
    </lineage>
</organism>
<feature type="compositionally biased region" description="Basic residues" evidence="1">
    <location>
        <begin position="1"/>
        <end position="18"/>
    </location>
</feature>
<accession>A0A7S1WQV9</accession>
<sequence length="184" mass="19499">MLKRRRPAAKAATGRRRCLSASSSSSEEFVLRRQAGPLGAGQAPAGERRPARAAAVRGRWKAASAGGIFGAALRQRLEELQGQLRRHRRALQGDLAGAARFSARQAWCAAGEVLAELEALDANVTLDAHVLHVTGLASELLLAFWQDNEQMPVGLVGRTSSLAQRWKARCAGGGALLSAAERGA</sequence>
<dbReference type="AlphaFoldDB" id="A0A7S1WQV9"/>
<reference evidence="2" key="1">
    <citation type="submission" date="2021-01" db="EMBL/GenBank/DDBJ databases">
        <authorList>
            <person name="Corre E."/>
            <person name="Pelletier E."/>
            <person name="Niang G."/>
            <person name="Scheremetjew M."/>
            <person name="Finn R."/>
            <person name="Kale V."/>
            <person name="Holt S."/>
            <person name="Cochrane G."/>
            <person name="Meng A."/>
            <person name="Brown T."/>
            <person name="Cohen L."/>
        </authorList>
    </citation>
    <scope>NUCLEOTIDE SEQUENCE</scope>
    <source>
        <strain evidence="2">OF101</strain>
    </source>
</reference>
<proteinExistence type="predicted"/>
<name>A0A7S1WQV9_ALECA</name>
<gene>
    <name evidence="2" type="ORF">ACAT0790_LOCUS58737</name>
</gene>
<evidence type="ECO:0000313" key="2">
    <source>
        <dbReference type="EMBL" id="CAD9181965.1"/>
    </source>
</evidence>
<dbReference type="EMBL" id="HBGE01098669">
    <property type="protein sequence ID" value="CAD9181965.1"/>
    <property type="molecule type" value="Transcribed_RNA"/>
</dbReference>
<protein>
    <submittedName>
        <fullName evidence="2">Uncharacterized protein</fullName>
    </submittedName>
</protein>
<feature type="region of interest" description="Disordered" evidence="1">
    <location>
        <begin position="1"/>
        <end position="24"/>
    </location>
</feature>